<keyword evidence="3" id="KW-1185">Reference proteome</keyword>
<gene>
    <name evidence="2" type="ORF">HOLleu_06593</name>
</gene>
<comment type="caution">
    <text evidence="2">The sequence shown here is derived from an EMBL/GenBank/DDBJ whole genome shotgun (WGS) entry which is preliminary data.</text>
</comment>
<protein>
    <submittedName>
        <fullName evidence="2">Uncharacterized protein</fullName>
    </submittedName>
</protein>
<feature type="region of interest" description="Disordered" evidence="1">
    <location>
        <begin position="43"/>
        <end position="68"/>
    </location>
</feature>
<accession>A0A9Q1CLL0</accession>
<dbReference type="AlphaFoldDB" id="A0A9Q1CLL0"/>
<dbReference type="Proteomes" id="UP001152320">
    <property type="component" value="Chromosome 2"/>
</dbReference>
<organism evidence="2 3">
    <name type="scientific">Holothuria leucospilota</name>
    <name type="common">Black long sea cucumber</name>
    <name type="synonym">Mertensiothuria leucospilota</name>
    <dbReference type="NCBI Taxonomy" id="206669"/>
    <lineage>
        <taxon>Eukaryota</taxon>
        <taxon>Metazoa</taxon>
        <taxon>Echinodermata</taxon>
        <taxon>Eleutherozoa</taxon>
        <taxon>Echinozoa</taxon>
        <taxon>Holothuroidea</taxon>
        <taxon>Aspidochirotacea</taxon>
        <taxon>Aspidochirotida</taxon>
        <taxon>Holothuriidae</taxon>
        <taxon>Holothuria</taxon>
    </lineage>
</organism>
<evidence type="ECO:0000313" key="3">
    <source>
        <dbReference type="Proteomes" id="UP001152320"/>
    </source>
</evidence>
<reference evidence="2" key="1">
    <citation type="submission" date="2021-10" db="EMBL/GenBank/DDBJ databases">
        <title>Tropical sea cucumber genome reveals ecological adaptation and Cuvierian tubules defense mechanism.</title>
        <authorList>
            <person name="Chen T."/>
        </authorList>
    </citation>
    <scope>NUCLEOTIDE SEQUENCE</scope>
    <source>
        <strain evidence="2">Nanhai2018</strain>
        <tissue evidence="2">Muscle</tissue>
    </source>
</reference>
<sequence>MKGNGLVMKAMKVVKGKVVDVGRGSGEALETVPAHLDDNSLNCGEACNNDEDEDSSVFMETPPGSPSG</sequence>
<dbReference type="EMBL" id="JAIZAY010000002">
    <property type="protein sequence ID" value="KAJ8047561.1"/>
    <property type="molecule type" value="Genomic_DNA"/>
</dbReference>
<evidence type="ECO:0000313" key="2">
    <source>
        <dbReference type="EMBL" id="KAJ8047561.1"/>
    </source>
</evidence>
<proteinExistence type="predicted"/>
<evidence type="ECO:0000256" key="1">
    <source>
        <dbReference type="SAM" id="MobiDB-lite"/>
    </source>
</evidence>
<name>A0A9Q1CLL0_HOLLE</name>